<evidence type="ECO:0000256" key="1">
    <source>
        <dbReference type="ARBA" id="ARBA00022723"/>
    </source>
</evidence>
<evidence type="ECO:0000313" key="6">
    <source>
        <dbReference type="EMBL" id="GFO95687.1"/>
    </source>
</evidence>
<comment type="caution">
    <text evidence="6">The sequence shown here is derived from an EMBL/GenBank/DDBJ whole genome shotgun (WGS) entry which is preliminary data.</text>
</comment>
<dbReference type="InterPro" id="IPR013783">
    <property type="entry name" value="Ig-like_fold"/>
</dbReference>
<dbReference type="PANTHER" id="PTHR24390:SF237">
    <property type="entry name" value="FI23536P1-RELATED"/>
    <property type="match status" value="1"/>
</dbReference>
<feature type="domain" description="Fibronectin type-III" evidence="5">
    <location>
        <begin position="920"/>
        <end position="1009"/>
    </location>
</feature>
<proteinExistence type="predicted"/>
<dbReference type="PANTHER" id="PTHR24390">
    <property type="entry name" value="ZINC FINGER PROTEIN"/>
    <property type="match status" value="1"/>
</dbReference>
<dbReference type="PROSITE" id="PS50853">
    <property type="entry name" value="FN3"/>
    <property type="match status" value="1"/>
</dbReference>
<dbReference type="EMBL" id="BLYL01000026">
    <property type="protein sequence ID" value="GFO95687.1"/>
    <property type="molecule type" value="Genomic_DNA"/>
</dbReference>
<gene>
    <name evidence="6" type="ORF">COEU31_27330</name>
</gene>
<dbReference type="Gene3D" id="3.10.620.30">
    <property type="match status" value="1"/>
</dbReference>
<dbReference type="GO" id="GO:0006357">
    <property type="term" value="P:regulation of transcription by RNA polymerase II"/>
    <property type="evidence" value="ECO:0007669"/>
    <property type="project" value="TreeGrafter"/>
</dbReference>
<dbReference type="SUPFAM" id="SSF54001">
    <property type="entry name" value="Cysteine proteinases"/>
    <property type="match status" value="1"/>
</dbReference>
<dbReference type="Proteomes" id="UP000660047">
    <property type="component" value="Unassembled WGS sequence"/>
</dbReference>
<evidence type="ECO:0000259" key="5">
    <source>
        <dbReference type="PROSITE" id="PS50853"/>
    </source>
</evidence>
<dbReference type="GO" id="GO:0000978">
    <property type="term" value="F:RNA polymerase II cis-regulatory region sequence-specific DNA binding"/>
    <property type="evidence" value="ECO:0007669"/>
    <property type="project" value="TreeGrafter"/>
</dbReference>
<accession>A0AAI9NZJ6</accession>
<dbReference type="Gene3D" id="2.60.40.10">
    <property type="entry name" value="Immunoglobulins"/>
    <property type="match status" value="2"/>
</dbReference>
<dbReference type="GO" id="GO:0008270">
    <property type="term" value="F:zinc ion binding"/>
    <property type="evidence" value="ECO:0007669"/>
    <property type="project" value="UniProtKB-KW"/>
</dbReference>
<dbReference type="AlphaFoldDB" id="A0AAI9NZJ6"/>
<keyword evidence="2" id="KW-0677">Repeat</keyword>
<sequence length="1091" mass="120701">MIKKRKSYRVVAGSIRSELLRGLSRKICIGALAFSAAVVLLPGGKVGAYASDQTRVSSDESQVTVGYDDLDDTLQKGGLGVVTELQDGVATLASTYNAAALEERIVEGIKAWQTNIDVSGLGLTSDDIDNGAVRSIINSHPEFISLSGGYRYWTSGSTITKIEFTYLTNAKEEQQELDTALQEVKSKIDTSGMSDEEIVLAYHEYLTSTVAYAYEDYFNGTIAANHGYDMYGALIKHSCVCQGYAETMFYLLREAGLSCAIASSENINHAWNIVKIHGKWYHIDATWDDPVWDMPGRSYHDYFLVSFDTMNKNTLINHTKDRTDMVVSAQWGDKYTTAVDATYESGKFWNGIEKAIFYKDGYWYSIGEGSSKTSFNINKYQYSTNINKVLYSGTAKWTTPSGGYYPGVYSSIYLRGDNLYFTTPDSLNKIDITSTNVTPTELINIRTQYNSSTGNNLYAFGEQYGKLVYFITDSPNIKKTKDSSNSSKYNKEYAEYTFEMCISHKWDAGVVTKEPTYTSTGTKKYTCTNCGETKSETIAKLVCTSHVWDSGKVVTAPTYKTEGTKKYTCKNCGTTKTETIAKLVCTNHAWDAGVVTIQPTYKTEGTRKYTCTNCGETKTETIAKLVCTDHAWDAGVVIKQPTYKTEGTKKYTCTNCGETKTETIAKLVCTEHVWDAGVVVTAPTYTSTGTKKYTCENCGETKTETIAKLVCTEHAWDAGVIVTAPTYTNTGTKKYTCENCGETKTETIARLVCTNHAWDAGVVTKQPTYKTEGTRKYTCTNCGETKTETIARLVCTNHAWDAGVVTKQPTYKTEGTRKYTCTNCGETKTETIAKLVCTNHAWDAGVVTKQPTYKTEGTRKYTCTNCGETKTKTIAKLVCTTHAWDNGTVTKKATYTATGVRKYTCKTCGAAKQVTIARLKLAKVTVKSAQQAGAIKLTWNKASGASGYKIYRRTAKGRYVCIKTVKSGTTSYVDKTVKSGNRYYYCVKAYNGNVLSGYTEASILYIKAPVVTVRKSAQGVKLSWKKSAGAKKYIVYRKTPTGKYRAVKTVTAKTLSWTDKTAKKGQTYYYIVKAVNNKTYSVASPQKKIKR</sequence>
<dbReference type="InterPro" id="IPR036116">
    <property type="entry name" value="FN3_sf"/>
</dbReference>
<dbReference type="InterPro" id="IPR002931">
    <property type="entry name" value="Transglutaminase-like"/>
</dbReference>
<protein>
    <recommendedName>
        <fullName evidence="5">Fibronectin type-III domain-containing protein</fullName>
    </recommendedName>
</protein>
<organism evidence="6 7">
    <name type="scientific">Coprococcus eutactus</name>
    <dbReference type="NCBI Taxonomy" id="33043"/>
    <lineage>
        <taxon>Bacteria</taxon>
        <taxon>Bacillati</taxon>
        <taxon>Bacillota</taxon>
        <taxon>Clostridia</taxon>
        <taxon>Lachnospirales</taxon>
        <taxon>Lachnospiraceae</taxon>
        <taxon>Coprococcus</taxon>
    </lineage>
</organism>
<dbReference type="RefSeq" id="WP_201309388.1">
    <property type="nucleotide sequence ID" value="NZ_BLYL01000026.1"/>
</dbReference>
<keyword evidence="4" id="KW-0862">Zinc</keyword>
<dbReference type="SMART" id="SM00460">
    <property type="entry name" value="TGc"/>
    <property type="match status" value="1"/>
</dbReference>
<evidence type="ECO:0000256" key="3">
    <source>
        <dbReference type="ARBA" id="ARBA00022771"/>
    </source>
</evidence>
<evidence type="ECO:0000313" key="7">
    <source>
        <dbReference type="Proteomes" id="UP000660047"/>
    </source>
</evidence>
<evidence type="ECO:0000256" key="4">
    <source>
        <dbReference type="ARBA" id="ARBA00022833"/>
    </source>
</evidence>
<dbReference type="InterPro" id="IPR003961">
    <property type="entry name" value="FN3_dom"/>
</dbReference>
<dbReference type="SUPFAM" id="SSF49265">
    <property type="entry name" value="Fibronectin type III"/>
    <property type="match status" value="1"/>
</dbReference>
<reference evidence="6" key="1">
    <citation type="submission" date="2020-06" db="EMBL/GenBank/DDBJ databases">
        <title>Characterization of fructooligosaccharide metabolism and fructooligosaccharide-degrading enzymes in human commensal butyrate producers.</title>
        <authorList>
            <person name="Tanno H."/>
            <person name="Fujii T."/>
            <person name="Hirano K."/>
            <person name="Maeno S."/>
            <person name="Tonozuka T."/>
            <person name="Sakamoto M."/>
            <person name="Ohkuma M."/>
            <person name="Tochio T."/>
            <person name="Endo A."/>
        </authorList>
    </citation>
    <scope>NUCLEOTIDE SEQUENCE</scope>
    <source>
        <strain evidence="6">JCM 31265</strain>
    </source>
</reference>
<keyword evidence="3" id="KW-0863">Zinc-finger</keyword>
<evidence type="ECO:0000256" key="2">
    <source>
        <dbReference type="ARBA" id="ARBA00022737"/>
    </source>
</evidence>
<dbReference type="Pfam" id="PF01841">
    <property type="entry name" value="Transglut_core"/>
    <property type="match status" value="1"/>
</dbReference>
<dbReference type="GO" id="GO:0003700">
    <property type="term" value="F:DNA-binding transcription factor activity"/>
    <property type="evidence" value="ECO:0007669"/>
    <property type="project" value="TreeGrafter"/>
</dbReference>
<dbReference type="InterPro" id="IPR038765">
    <property type="entry name" value="Papain-like_cys_pep_sf"/>
</dbReference>
<keyword evidence="1" id="KW-0479">Metal-binding</keyword>
<name>A0AAI9NZJ6_9FIRM</name>
<dbReference type="CDD" id="cd00063">
    <property type="entry name" value="FN3"/>
    <property type="match status" value="1"/>
</dbReference>